<organism evidence="2 3">
    <name type="scientific">Sporosarcina newyorkensis</name>
    <dbReference type="NCBI Taxonomy" id="759851"/>
    <lineage>
        <taxon>Bacteria</taxon>
        <taxon>Bacillati</taxon>
        <taxon>Bacillota</taxon>
        <taxon>Bacilli</taxon>
        <taxon>Bacillales</taxon>
        <taxon>Caryophanaceae</taxon>
        <taxon>Sporosarcina</taxon>
    </lineage>
</organism>
<evidence type="ECO:0000313" key="3">
    <source>
        <dbReference type="Proteomes" id="UP000190042"/>
    </source>
</evidence>
<evidence type="ECO:0000313" key="2">
    <source>
        <dbReference type="EMBL" id="SKB01208.1"/>
    </source>
</evidence>
<evidence type="ECO:0000256" key="1">
    <source>
        <dbReference type="SAM" id="Coils"/>
    </source>
</evidence>
<dbReference type="InterPro" id="IPR052928">
    <property type="entry name" value="Desiccation-related_membrane"/>
</dbReference>
<protein>
    <submittedName>
        <fullName evidence="2">Gas vesicle protein</fullName>
    </submittedName>
</protein>
<dbReference type="RefSeq" id="WP_009498289.1">
    <property type="nucleotide sequence ID" value="NZ_FUYJ01000005.1"/>
</dbReference>
<name>A0A1T4YI08_9BACL</name>
<reference evidence="3" key="1">
    <citation type="submission" date="2017-02" db="EMBL/GenBank/DDBJ databases">
        <authorList>
            <person name="Varghese N."/>
            <person name="Submissions S."/>
        </authorList>
    </citation>
    <scope>NUCLEOTIDE SEQUENCE [LARGE SCALE GENOMIC DNA]</scope>
    <source>
        <strain evidence="3">DSM 23966</strain>
    </source>
</reference>
<dbReference type="EMBL" id="FUYJ01000005">
    <property type="protein sequence ID" value="SKB01208.1"/>
    <property type="molecule type" value="Genomic_DNA"/>
</dbReference>
<dbReference type="Gene3D" id="1.20.120.20">
    <property type="entry name" value="Apolipoprotein"/>
    <property type="match status" value="1"/>
</dbReference>
<dbReference type="PANTHER" id="PTHR35792:SF3">
    <property type="entry name" value="IG HYPOTHETICAL 17707"/>
    <property type="match status" value="1"/>
</dbReference>
<proteinExistence type="predicted"/>
<dbReference type="Proteomes" id="UP000190042">
    <property type="component" value="Unassembled WGS sequence"/>
</dbReference>
<dbReference type="InterPro" id="IPR024623">
    <property type="entry name" value="YtxH"/>
</dbReference>
<dbReference type="Pfam" id="PF12732">
    <property type="entry name" value="YtxH"/>
    <property type="match status" value="1"/>
</dbReference>
<keyword evidence="1" id="KW-0175">Coiled coil</keyword>
<gene>
    <name evidence="2" type="ORF">SAMN04244570_2620</name>
</gene>
<accession>A0A1T4YI08</accession>
<sequence length="118" mass="13040">MKASTFFIGLAAGAVTSAITVLYSTPKPGSELRSSVKTASLEMKDKLKDVRGKVADLKDSVTDLTKETKELVPETVEEMKDSVADWKRSTEHNKKRLEKEISAIQIALEDLEKSISNR</sequence>
<keyword evidence="3" id="KW-1185">Reference proteome</keyword>
<feature type="coiled-coil region" evidence="1">
    <location>
        <begin position="47"/>
        <end position="114"/>
    </location>
</feature>
<dbReference type="PANTHER" id="PTHR35792">
    <property type="entry name" value="GENERAL STRESS PROTEIN"/>
    <property type="match status" value="1"/>
</dbReference>
<dbReference type="AlphaFoldDB" id="A0A1T4YI08"/>